<proteinExistence type="predicted"/>
<evidence type="ECO:0000313" key="2">
    <source>
        <dbReference type="Proteomes" id="UP000887565"/>
    </source>
</evidence>
<accession>A0A915II56</accession>
<feature type="compositionally biased region" description="Low complexity" evidence="1">
    <location>
        <begin position="81"/>
        <end position="97"/>
    </location>
</feature>
<evidence type="ECO:0000313" key="3">
    <source>
        <dbReference type="WBParaSite" id="nRc.2.0.1.t13862-RA"/>
    </source>
</evidence>
<feature type="region of interest" description="Disordered" evidence="1">
    <location>
        <begin position="77"/>
        <end position="97"/>
    </location>
</feature>
<dbReference type="AlphaFoldDB" id="A0A915II56"/>
<name>A0A915II56_ROMCU</name>
<protein>
    <submittedName>
        <fullName evidence="3">Uncharacterized protein</fullName>
    </submittedName>
</protein>
<reference evidence="3" key="1">
    <citation type="submission" date="2022-11" db="UniProtKB">
        <authorList>
            <consortium name="WormBaseParasite"/>
        </authorList>
    </citation>
    <scope>IDENTIFICATION</scope>
</reference>
<sequence length="97" mass="10211">MEYIMESNMKVKKYKLEKHEMIANLSTPVICTTIPLFLLKNLTGIVTADDGMASTETAGAIMVGAEMAGTEMADAETFHSGTGTTTGTATVTGAMTN</sequence>
<dbReference type="Proteomes" id="UP000887565">
    <property type="component" value="Unplaced"/>
</dbReference>
<keyword evidence="2" id="KW-1185">Reference proteome</keyword>
<dbReference type="WBParaSite" id="nRc.2.0.1.t13862-RA">
    <property type="protein sequence ID" value="nRc.2.0.1.t13862-RA"/>
    <property type="gene ID" value="nRc.2.0.1.g13862"/>
</dbReference>
<organism evidence="2 3">
    <name type="scientific">Romanomermis culicivorax</name>
    <name type="common">Nematode worm</name>
    <dbReference type="NCBI Taxonomy" id="13658"/>
    <lineage>
        <taxon>Eukaryota</taxon>
        <taxon>Metazoa</taxon>
        <taxon>Ecdysozoa</taxon>
        <taxon>Nematoda</taxon>
        <taxon>Enoplea</taxon>
        <taxon>Dorylaimia</taxon>
        <taxon>Mermithida</taxon>
        <taxon>Mermithoidea</taxon>
        <taxon>Mermithidae</taxon>
        <taxon>Romanomermis</taxon>
    </lineage>
</organism>
<evidence type="ECO:0000256" key="1">
    <source>
        <dbReference type="SAM" id="MobiDB-lite"/>
    </source>
</evidence>